<proteinExistence type="predicted"/>
<sequence length="85" mass="10113">MERKNAMFQPLSPDDIVVWPDDSWCFRSELEEYTWKSDDYRWILISDSEYEEFMRSQGVDECLEAELLETPQGRLALTKMKVGEV</sequence>
<protein>
    <submittedName>
        <fullName evidence="1">Uncharacterized protein</fullName>
    </submittedName>
</protein>
<dbReference type="Proteomes" id="UP000464465">
    <property type="component" value="Segment"/>
</dbReference>
<reference evidence="1 2" key="1">
    <citation type="submission" date="2019-04" db="EMBL/GenBank/DDBJ databases">
        <title>Whole genome sequence analysis of broad host range Salmonella enterica bacteriophages.</title>
        <authorList>
            <person name="Bhandare S.G."/>
            <person name="Colavecchio A."/>
            <person name="Emond-Rheault J.-G."/>
            <person name="Hamel J."/>
            <person name="Kukavica-Ibrulj I."/>
            <person name="Boyle B."/>
            <person name="Levesque R.C."/>
            <person name="Goodridge L."/>
        </authorList>
    </citation>
    <scope>NUCLEOTIDE SEQUENCE [LARGE SCALE GENOMIC DNA]</scope>
</reference>
<accession>A0A6B9RNC9</accession>
<name>A0A6B9RNC9_9CAUD</name>
<organism evidence="1 2">
    <name type="scientific">Salmonella phage vB_SenM_SB18</name>
    <dbReference type="NCBI Taxonomy" id="2698415"/>
    <lineage>
        <taxon>Viruses</taxon>
        <taxon>Duplodnaviria</taxon>
        <taxon>Heunggongvirae</taxon>
        <taxon>Uroviricota</taxon>
        <taxon>Caudoviricetes</taxon>
        <taxon>Andersonviridae</taxon>
        <taxon>Ounavirinae</taxon>
        <taxon>Kolesnikvirus</taxon>
        <taxon>Kolesnikvirus Ea214</taxon>
    </lineage>
</organism>
<dbReference type="EMBL" id="MK759884">
    <property type="protein sequence ID" value="QHI00634.1"/>
    <property type="molecule type" value="Genomic_DNA"/>
</dbReference>
<evidence type="ECO:0000313" key="1">
    <source>
        <dbReference type="EMBL" id="QHI00634.1"/>
    </source>
</evidence>
<evidence type="ECO:0000313" key="2">
    <source>
        <dbReference type="Proteomes" id="UP000464465"/>
    </source>
</evidence>